<name>A0A090N5L7_9HYPO</name>
<dbReference type="EMBL" id="CBMI010001983">
    <property type="protein sequence ID" value="CEG04751.1"/>
    <property type="molecule type" value="Genomic_DNA"/>
</dbReference>
<feature type="chain" id="PRO_5001860297" evidence="1">
    <location>
        <begin position="19"/>
        <end position="153"/>
    </location>
</feature>
<organism evidence="2">
    <name type="scientific">Fusarium clavum</name>
    <dbReference type="NCBI Taxonomy" id="2594811"/>
    <lineage>
        <taxon>Eukaryota</taxon>
        <taxon>Fungi</taxon>
        <taxon>Dikarya</taxon>
        <taxon>Ascomycota</taxon>
        <taxon>Pezizomycotina</taxon>
        <taxon>Sordariomycetes</taxon>
        <taxon>Hypocreomycetidae</taxon>
        <taxon>Hypocreales</taxon>
        <taxon>Nectriaceae</taxon>
        <taxon>Fusarium</taxon>
        <taxon>Fusarium incarnatum-equiseti species complex</taxon>
    </lineage>
</organism>
<dbReference type="AlphaFoldDB" id="A0A090N5L7"/>
<evidence type="ECO:0000313" key="2">
    <source>
        <dbReference type="EMBL" id="CEG04751.1"/>
    </source>
</evidence>
<proteinExistence type="predicted"/>
<accession>A0A090N5L7</accession>
<evidence type="ECO:0000256" key="1">
    <source>
        <dbReference type="SAM" id="SignalP"/>
    </source>
</evidence>
<gene>
    <name evidence="2" type="ORF">BN850_0073190</name>
</gene>
<reference evidence="2" key="1">
    <citation type="submission" date="2013-05" db="EMBL/GenBank/DDBJ databases">
        <title>Draft genome sequences of six wheat associated Fusarium spp. isolates.</title>
        <authorList>
            <person name="Moolhuijzen P.M."/>
            <person name="Manners J.M."/>
            <person name="Wilcox S."/>
            <person name="Bellgard M.I."/>
            <person name="Gardiner D.M."/>
        </authorList>
    </citation>
    <scope>NUCLEOTIDE SEQUENCE</scope>
    <source>
        <strain evidence="2">CS3069</strain>
    </source>
</reference>
<sequence length="153" mass="15925">MKLSNILGLSALVSVAQATPTEVEGAQVLRARDVQTCRAPGQHRCAVIVWASLATLGIPGSTVGGSGVNVVDGNCGTVVADGKLKRDSPGFSADFTTTYGPHLYFGANSIGLRNIGGVRYQYNGRSYKQENCFSTAGTSGTMAVDAIQCNFDC</sequence>
<keyword evidence="1" id="KW-0732">Signal</keyword>
<feature type="signal peptide" evidence="1">
    <location>
        <begin position="1"/>
        <end position="18"/>
    </location>
</feature>
<comment type="caution">
    <text evidence="2">The sequence shown here is derived from an EMBL/GenBank/DDBJ whole genome shotgun (WGS) entry which is preliminary data.</text>
</comment>
<protein>
    <submittedName>
        <fullName evidence="2">WGS project CBMI000000000 data, contig CS3069_c001985</fullName>
    </submittedName>
</protein>